<evidence type="ECO:0000313" key="10">
    <source>
        <dbReference type="Proteomes" id="UP000077521"/>
    </source>
</evidence>
<keyword evidence="6" id="KW-0539">Nucleus</keyword>
<keyword evidence="5" id="KW-0804">Transcription</keyword>
<name>A0A177TIE7_9BASI</name>
<dbReference type="Proteomes" id="UP000077521">
    <property type="component" value="Unassembled WGS sequence"/>
</dbReference>
<dbReference type="OrthoDB" id="1746530at2759"/>
<dbReference type="GO" id="GO:0006384">
    <property type="term" value="P:transcription initiation at RNA polymerase III promoter"/>
    <property type="evidence" value="ECO:0007669"/>
    <property type="project" value="InterPro"/>
</dbReference>
<dbReference type="GO" id="GO:0000166">
    <property type="term" value="F:nucleotide binding"/>
    <property type="evidence" value="ECO:0007669"/>
    <property type="project" value="InterPro"/>
</dbReference>
<accession>A0A177TIE7</accession>
<dbReference type="InterPro" id="IPR006590">
    <property type="entry name" value="RNA_pol_Rpb4/RPC9_core"/>
</dbReference>
<feature type="region of interest" description="Disordered" evidence="7">
    <location>
        <begin position="157"/>
        <end position="181"/>
    </location>
</feature>
<evidence type="ECO:0000259" key="8">
    <source>
        <dbReference type="SMART" id="SM00657"/>
    </source>
</evidence>
<evidence type="ECO:0000256" key="7">
    <source>
        <dbReference type="SAM" id="MobiDB-lite"/>
    </source>
</evidence>
<comment type="caution">
    <text evidence="9">The sequence shown here is derived from an EMBL/GenBank/DDBJ whole genome shotgun (WGS) entry which is preliminary data.</text>
</comment>
<dbReference type="EMBL" id="LWDF02000366">
    <property type="protein sequence ID" value="KAE8249820.1"/>
    <property type="molecule type" value="Genomic_DNA"/>
</dbReference>
<organism evidence="9 10">
    <name type="scientific">Tilletia indica</name>
    <dbReference type="NCBI Taxonomy" id="43049"/>
    <lineage>
        <taxon>Eukaryota</taxon>
        <taxon>Fungi</taxon>
        <taxon>Dikarya</taxon>
        <taxon>Basidiomycota</taxon>
        <taxon>Ustilaginomycotina</taxon>
        <taxon>Exobasidiomycetes</taxon>
        <taxon>Tilletiales</taxon>
        <taxon>Tilletiaceae</taxon>
        <taxon>Tilletia</taxon>
    </lineage>
</organism>
<comment type="subcellular location">
    <subcellularLocation>
        <location evidence="1">Nucleus</location>
    </subcellularLocation>
</comment>
<dbReference type="SMART" id="SM00657">
    <property type="entry name" value="RPOL4c"/>
    <property type="match status" value="1"/>
</dbReference>
<reference evidence="9" key="1">
    <citation type="submission" date="2016-04" db="EMBL/GenBank/DDBJ databases">
        <authorList>
            <person name="Nguyen H.D."/>
            <person name="Samba Siva P."/>
            <person name="Cullis J."/>
            <person name="Levesque C.A."/>
            <person name="Hambleton S."/>
        </authorList>
    </citation>
    <scope>NUCLEOTIDE SEQUENCE</scope>
    <source>
        <strain evidence="9">DAOMC 236416</strain>
    </source>
</reference>
<protein>
    <recommendedName>
        <fullName evidence="3">DNA-directed RNA polymerase III subunit RPC9</fullName>
    </recommendedName>
</protein>
<sequence length="181" mass="20130">MRVPNARVALISDHEALQLAKSYSSRNQTQARASSQLAFVPLKSGIDNLNTIHYELMTHLTSTDRPRPCLRQTPEGITAFLTALQTAGLSPSAALGPRREEALADHHLTKSERLMLVNHAPTSQVFLNTLIEECFVRFTPEQIQTLLDLVREHLLPDPNQPDHADAGDNADVIDEDEYLNS</sequence>
<keyword evidence="4" id="KW-0240">DNA-directed RNA polymerase</keyword>
<dbReference type="AlphaFoldDB" id="A0A177TIE7"/>
<reference evidence="9" key="2">
    <citation type="journal article" date="2019" name="IMA Fungus">
        <title>Genome sequencing and comparison of five Tilletia species to identify candidate genes for the detection of regulated species infecting wheat.</title>
        <authorList>
            <person name="Nguyen H.D.T."/>
            <person name="Sultana T."/>
            <person name="Kesanakurti P."/>
            <person name="Hambleton S."/>
        </authorList>
    </citation>
    <scope>NUCLEOTIDE SEQUENCE</scope>
    <source>
        <strain evidence="9">DAOMC 236416</strain>
    </source>
</reference>
<dbReference type="InterPro" id="IPR038324">
    <property type="entry name" value="Rpb4/RPC9_sf"/>
</dbReference>
<dbReference type="InterPro" id="IPR038846">
    <property type="entry name" value="RPC9"/>
</dbReference>
<proteinExistence type="inferred from homology"/>
<dbReference type="PANTHER" id="PTHR15561">
    <property type="entry name" value="CALCITONIN GENE-RELATED PEPTIDE-RECEPTOR COMPONENT PROTEIN"/>
    <property type="match status" value="1"/>
</dbReference>
<dbReference type="GO" id="GO:0005666">
    <property type="term" value="C:RNA polymerase III complex"/>
    <property type="evidence" value="ECO:0007669"/>
    <property type="project" value="InterPro"/>
</dbReference>
<dbReference type="SUPFAM" id="SSF47819">
    <property type="entry name" value="HRDC-like"/>
    <property type="match status" value="1"/>
</dbReference>
<dbReference type="PANTHER" id="PTHR15561:SF0">
    <property type="entry name" value="DNA-DIRECTED RNA POLYMERASE III SUBUNIT RPC9"/>
    <property type="match status" value="1"/>
</dbReference>
<evidence type="ECO:0000256" key="2">
    <source>
        <dbReference type="ARBA" id="ARBA00006898"/>
    </source>
</evidence>
<dbReference type="Gene3D" id="1.20.1250.40">
    <property type="match status" value="1"/>
</dbReference>
<dbReference type="InterPro" id="IPR010997">
    <property type="entry name" value="HRDC-like_sf"/>
</dbReference>
<dbReference type="InterPro" id="IPR005574">
    <property type="entry name" value="Rpb4/RPC9"/>
</dbReference>
<dbReference type="Pfam" id="PF03874">
    <property type="entry name" value="RNA_pol_Rpb4"/>
    <property type="match status" value="1"/>
</dbReference>
<comment type="similarity">
    <text evidence="2">Belongs to the eukaryotic RPC9 RNA polymerase subunit family.</text>
</comment>
<evidence type="ECO:0000256" key="1">
    <source>
        <dbReference type="ARBA" id="ARBA00004123"/>
    </source>
</evidence>
<feature type="compositionally biased region" description="Acidic residues" evidence="7">
    <location>
        <begin position="171"/>
        <end position="181"/>
    </location>
</feature>
<evidence type="ECO:0000256" key="4">
    <source>
        <dbReference type="ARBA" id="ARBA00022478"/>
    </source>
</evidence>
<feature type="domain" description="RNA polymerase Rpb4/RPC9 core" evidence="8">
    <location>
        <begin position="1"/>
        <end position="157"/>
    </location>
</feature>
<gene>
    <name evidence="9" type="ORF">A4X13_0g5058</name>
</gene>
<evidence type="ECO:0000256" key="6">
    <source>
        <dbReference type="ARBA" id="ARBA00023242"/>
    </source>
</evidence>
<evidence type="ECO:0000313" key="9">
    <source>
        <dbReference type="EMBL" id="KAE8249820.1"/>
    </source>
</evidence>
<feature type="compositionally biased region" description="Basic and acidic residues" evidence="7">
    <location>
        <begin position="157"/>
        <end position="166"/>
    </location>
</feature>
<keyword evidence="10" id="KW-1185">Reference proteome</keyword>
<evidence type="ECO:0000256" key="5">
    <source>
        <dbReference type="ARBA" id="ARBA00023163"/>
    </source>
</evidence>
<evidence type="ECO:0000256" key="3">
    <source>
        <dbReference type="ARBA" id="ARBA00016672"/>
    </source>
</evidence>